<evidence type="ECO:0000256" key="1">
    <source>
        <dbReference type="SAM" id="SignalP"/>
    </source>
</evidence>
<dbReference type="AlphaFoldDB" id="A0A7I8D2H5"/>
<keyword evidence="1" id="KW-0732">Signal</keyword>
<gene>
    <name evidence="2" type="ORF">C12CBH8_05510</name>
</gene>
<evidence type="ECO:0000313" key="2">
    <source>
        <dbReference type="EMBL" id="BCI59912.1"/>
    </source>
</evidence>
<dbReference type="Gene3D" id="2.160.20.20">
    <property type="match status" value="1"/>
</dbReference>
<name>A0A7I8D2H5_9FIRM</name>
<keyword evidence="3" id="KW-1185">Reference proteome</keyword>
<sequence>MKTTKRSLLASGLAVLVCIAMLAGTTFAWFTDSVVNKGNKIQSGSLSIDAYAYDLAQEGTGGFTIEGVNGGKPFTFEEEGQDLKKDPNPILNETLWEPGKSSAKLLKVQNNGTLAAKIKLDFTVIDGGLQDALWFDFVQVKGGKVTGQFTKRPMSELATIAQGLELPVLKDESLQFILVYGMEEEAGNEYQDKSFSADIILNATQYTEEEDGFGNDQYDKDAEYLTTVSTTEDFMDAVKNASENETIQLTQDIKINDIIPQSQAGDTRIDLNGKTLSMEFDSITEVNGQKVAYCTQVTDSLTVENGTVKRTGDFAWNALDIAVKAGATLNLNNVTWEGAGFQPEGQDATLNIVDSKIKSGTYCISTNASDNGKFGGVDINISNSTLECKTDNSDNAAILFNIPGTLDIKDSTLIGQRQGLIVRGGTANLINCTVKTTGQFDDQGKYDNANWGSGNEVPAAALVIGNRSNSAYRYPATCYLENTTVSNDNGGTAVYLYGNPEEGNGATLTHYLCDIGTIVQGDNGAYSEVKKLDIDESENPDPFE</sequence>
<accession>A0A7I8D2H5</accession>
<organism evidence="2 3">
    <name type="scientific">Solibaculum mannosilyticum</name>
    <dbReference type="NCBI Taxonomy" id="2780922"/>
    <lineage>
        <taxon>Bacteria</taxon>
        <taxon>Bacillati</taxon>
        <taxon>Bacillota</taxon>
        <taxon>Clostridia</taxon>
        <taxon>Eubacteriales</taxon>
        <taxon>Oscillospiraceae</taxon>
        <taxon>Solibaculum</taxon>
    </lineage>
</organism>
<dbReference type="InterPro" id="IPR012332">
    <property type="entry name" value="Autotransporter_pectin_lyase_C"/>
</dbReference>
<dbReference type="Proteomes" id="UP000593890">
    <property type="component" value="Chromosome"/>
</dbReference>
<dbReference type="RefSeq" id="WP_215533493.1">
    <property type="nucleotide sequence ID" value="NZ_AP023321.1"/>
</dbReference>
<reference evidence="3" key="1">
    <citation type="submission" date="2020-07" db="EMBL/GenBank/DDBJ databases">
        <title>Complete genome sequencing of Clostridia bacterium strain 12CBH8.</title>
        <authorList>
            <person name="Sakamoto M."/>
            <person name="Murakami T."/>
            <person name="Mori H."/>
        </authorList>
    </citation>
    <scope>NUCLEOTIDE SEQUENCE [LARGE SCALE GENOMIC DNA]</scope>
    <source>
        <strain evidence="3">12CBH8</strain>
    </source>
</reference>
<feature type="signal peptide" evidence="1">
    <location>
        <begin position="1"/>
        <end position="28"/>
    </location>
</feature>
<dbReference type="KEGG" id="sman:C12CBH8_05510"/>
<evidence type="ECO:0000313" key="3">
    <source>
        <dbReference type="Proteomes" id="UP000593890"/>
    </source>
</evidence>
<evidence type="ECO:0008006" key="4">
    <source>
        <dbReference type="Google" id="ProtNLM"/>
    </source>
</evidence>
<proteinExistence type="predicted"/>
<dbReference type="EMBL" id="AP023321">
    <property type="protein sequence ID" value="BCI59912.1"/>
    <property type="molecule type" value="Genomic_DNA"/>
</dbReference>
<protein>
    <recommendedName>
        <fullName evidence="4">SipW-cognate class signal peptide</fullName>
    </recommendedName>
</protein>
<feature type="chain" id="PRO_5031319566" description="SipW-cognate class signal peptide" evidence="1">
    <location>
        <begin position="29"/>
        <end position="544"/>
    </location>
</feature>